<evidence type="ECO:0000313" key="19">
    <source>
        <dbReference type="Proteomes" id="UP000054549"/>
    </source>
</evidence>
<feature type="compositionally biased region" description="Basic and acidic residues" evidence="14">
    <location>
        <begin position="19"/>
        <end position="34"/>
    </location>
</feature>
<evidence type="ECO:0000256" key="1">
    <source>
        <dbReference type="ARBA" id="ARBA00004604"/>
    </source>
</evidence>
<protein>
    <recommendedName>
        <fullName evidence="3">RNA helicase</fullName>
        <ecNumber evidence="3">3.6.4.13</ecNumber>
    </recommendedName>
</protein>
<dbReference type="PROSITE" id="PS51192">
    <property type="entry name" value="HELICASE_ATP_BIND_1"/>
    <property type="match status" value="1"/>
</dbReference>
<organism evidence="18 19">
    <name type="scientific">Amanita muscaria (strain Koide BX008)</name>
    <dbReference type="NCBI Taxonomy" id="946122"/>
    <lineage>
        <taxon>Eukaryota</taxon>
        <taxon>Fungi</taxon>
        <taxon>Dikarya</taxon>
        <taxon>Basidiomycota</taxon>
        <taxon>Agaricomycotina</taxon>
        <taxon>Agaricomycetes</taxon>
        <taxon>Agaricomycetidae</taxon>
        <taxon>Agaricales</taxon>
        <taxon>Pluteineae</taxon>
        <taxon>Amanitaceae</taxon>
        <taxon>Amanita</taxon>
    </lineage>
</organism>
<keyword evidence="10" id="KW-0539">Nucleus</keyword>
<keyword evidence="9 13" id="KW-0067">ATP-binding</keyword>
<feature type="compositionally biased region" description="Basic and acidic residues" evidence="14">
    <location>
        <begin position="87"/>
        <end position="99"/>
    </location>
</feature>
<evidence type="ECO:0000256" key="4">
    <source>
        <dbReference type="ARBA" id="ARBA00022517"/>
    </source>
</evidence>
<accession>A0A0C2X9N9</accession>
<feature type="compositionally biased region" description="Basic and acidic residues" evidence="14">
    <location>
        <begin position="1"/>
        <end position="10"/>
    </location>
</feature>
<name>A0A0C2X9N9_AMAMK</name>
<comment type="subcellular location">
    <subcellularLocation>
        <location evidence="1">Nucleus</location>
        <location evidence="1">Nucleolus</location>
    </subcellularLocation>
</comment>
<evidence type="ECO:0000256" key="9">
    <source>
        <dbReference type="ARBA" id="ARBA00022840"/>
    </source>
</evidence>
<evidence type="ECO:0000259" key="15">
    <source>
        <dbReference type="PROSITE" id="PS51192"/>
    </source>
</evidence>
<evidence type="ECO:0000256" key="14">
    <source>
        <dbReference type="SAM" id="MobiDB-lite"/>
    </source>
</evidence>
<dbReference type="FunCoup" id="A0A0C2X9N9">
    <property type="interactions" value="207"/>
</dbReference>
<dbReference type="InterPro" id="IPR001650">
    <property type="entry name" value="Helicase_C-like"/>
</dbReference>
<dbReference type="InterPro" id="IPR027417">
    <property type="entry name" value="P-loop_NTPase"/>
</dbReference>
<dbReference type="EC" id="3.6.4.13" evidence="3"/>
<comment type="function">
    <text evidence="11">ATP-dependent RNA helicase required for 60S ribosomal subunit synthesis. Involved in efficient pre-rRNA processing, predominantly at site A3, which is necessary for the normal formation of 25S and 5.8S rRNAs.</text>
</comment>
<dbReference type="SMART" id="SM00487">
    <property type="entry name" value="DEXDc"/>
    <property type="match status" value="1"/>
</dbReference>
<dbReference type="CDD" id="cd00268">
    <property type="entry name" value="DEADc"/>
    <property type="match status" value="1"/>
</dbReference>
<dbReference type="GO" id="GO:0003724">
    <property type="term" value="F:RNA helicase activity"/>
    <property type="evidence" value="ECO:0007669"/>
    <property type="project" value="UniProtKB-EC"/>
</dbReference>
<dbReference type="PANTHER" id="PTHR47958">
    <property type="entry name" value="ATP-DEPENDENT RNA HELICASE DBP3"/>
    <property type="match status" value="1"/>
</dbReference>
<dbReference type="PROSITE" id="PS00039">
    <property type="entry name" value="DEAD_ATP_HELICASE"/>
    <property type="match status" value="1"/>
</dbReference>
<keyword evidence="4" id="KW-0690">Ribosome biogenesis</keyword>
<feature type="domain" description="Helicase C-terminal" evidence="16">
    <location>
        <begin position="442"/>
        <end position="599"/>
    </location>
</feature>
<feature type="compositionally biased region" description="Polar residues" evidence="14">
    <location>
        <begin position="70"/>
        <end position="86"/>
    </location>
</feature>
<evidence type="ECO:0000256" key="3">
    <source>
        <dbReference type="ARBA" id="ARBA00012552"/>
    </source>
</evidence>
<keyword evidence="5" id="KW-0698">rRNA processing</keyword>
<sequence length="622" mass="68300">MSPDHPQERDRKKRKRSKTHEELSDIKPHSKGGNDGETCNIDTECHSQTDKKKKKKHAKTEELADKSDSIHGTANDTTTTLVQSKASPDKNGKKRKGDDTSATPAVCDVEASAPKTRKKRKRQEAVEMGESIPDSSTTADGKARFDRKARFDKKATPAPPLSPKEALEYIAKHSISFTSPPGTQAIIPITSFSQLDIPDELRTALSKFEEPTPIQACTWALALKGQDVVGIAETGSGKTLAFGIPALARLVKSEDTSQKQKKSGSSISVLVVAPTRELALQTHDTLSDLGRPFGIASVAVFGGVQKGPQIQMLQNATKSKNEMTTRIIVGTPGRILDLMNEGVCDLSGVDYLVLDEADRMLDKGFENDIRKIISSTKPSPERQTMMFSATWPEAIRRLASSFFCKHIRITVGTDDLTANSRVEQSVQVIDDARQKDSRLLGALKSLSLKKKPGGSSESRVLVFALYKKEAARVEQMLGRQGYTVCALHGDMSQSARMEMLERFRSGQVNLMVATDVAARGLDIPNVGAVINYTFPLTVEDYVHRIGRTGRGGKSGKSITFFTGDAHERSLAGEFARVLREGGFEYEELKKFPMTIKKREHSVYGAFYRDDILVPKGPTKIVF</sequence>
<dbReference type="OrthoDB" id="196131at2759"/>
<evidence type="ECO:0000256" key="13">
    <source>
        <dbReference type="RuleBase" id="RU000492"/>
    </source>
</evidence>
<dbReference type="Proteomes" id="UP000054549">
    <property type="component" value="Unassembled WGS sequence"/>
</dbReference>
<evidence type="ECO:0000313" key="18">
    <source>
        <dbReference type="EMBL" id="KIL71087.1"/>
    </source>
</evidence>
<dbReference type="PROSITE" id="PS51194">
    <property type="entry name" value="HELICASE_CTER"/>
    <property type="match status" value="1"/>
</dbReference>
<dbReference type="STRING" id="946122.A0A0C2X9N9"/>
<dbReference type="InterPro" id="IPR044742">
    <property type="entry name" value="DEAD/DEAH_RhlB"/>
</dbReference>
<dbReference type="EMBL" id="KN818223">
    <property type="protein sequence ID" value="KIL71087.1"/>
    <property type="molecule type" value="Genomic_DNA"/>
</dbReference>
<reference evidence="18 19" key="1">
    <citation type="submission" date="2014-04" db="EMBL/GenBank/DDBJ databases">
        <title>Evolutionary Origins and Diversification of the Mycorrhizal Mutualists.</title>
        <authorList>
            <consortium name="DOE Joint Genome Institute"/>
            <consortium name="Mycorrhizal Genomics Consortium"/>
            <person name="Kohler A."/>
            <person name="Kuo A."/>
            <person name="Nagy L.G."/>
            <person name="Floudas D."/>
            <person name="Copeland A."/>
            <person name="Barry K.W."/>
            <person name="Cichocki N."/>
            <person name="Veneault-Fourrey C."/>
            <person name="LaButti K."/>
            <person name="Lindquist E.A."/>
            <person name="Lipzen A."/>
            <person name="Lundell T."/>
            <person name="Morin E."/>
            <person name="Murat C."/>
            <person name="Riley R."/>
            <person name="Ohm R."/>
            <person name="Sun H."/>
            <person name="Tunlid A."/>
            <person name="Henrissat B."/>
            <person name="Grigoriev I.V."/>
            <person name="Hibbett D.S."/>
            <person name="Martin F."/>
        </authorList>
    </citation>
    <scope>NUCLEOTIDE SEQUENCE [LARGE SCALE GENOMIC DNA]</scope>
    <source>
        <strain evidence="18 19">Koide BX008</strain>
    </source>
</reference>
<dbReference type="Gene3D" id="3.40.50.300">
    <property type="entry name" value="P-loop containing nucleotide triphosphate hydrolases"/>
    <property type="match status" value="2"/>
</dbReference>
<dbReference type="GO" id="GO:0005524">
    <property type="term" value="F:ATP binding"/>
    <property type="evidence" value="ECO:0007669"/>
    <property type="project" value="UniProtKB-KW"/>
</dbReference>
<comment type="similarity">
    <text evidence="2">Belongs to the DEAD box helicase family. DDX5/DBP2 subfamily.</text>
</comment>
<evidence type="ECO:0000256" key="6">
    <source>
        <dbReference type="ARBA" id="ARBA00022741"/>
    </source>
</evidence>
<dbReference type="InterPro" id="IPR014014">
    <property type="entry name" value="RNA_helicase_DEAD_Q_motif"/>
</dbReference>
<feature type="domain" description="DEAD-box RNA helicase Q" evidence="17">
    <location>
        <begin position="190"/>
        <end position="216"/>
    </location>
</feature>
<dbReference type="GO" id="GO:0016787">
    <property type="term" value="F:hydrolase activity"/>
    <property type="evidence" value="ECO:0007669"/>
    <property type="project" value="UniProtKB-KW"/>
</dbReference>
<evidence type="ECO:0000256" key="5">
    <source>
        <dbReference type="ARBA" id="ARBA00022552"/>
    </source>
</evidence>
<evidence type="ECO:0000259" key="16">
    <source>
        <dbReference type="PROSITE" id="PS51194"/>
    </source>
</evidence>
<dbReference type="Pfam" id="PF00271">
    <property type="entry name" value="Helicase_C"/>
    <property type="match status" value="1"/>
</dbReference>
<feature type="compositionally biased region" description="Basic and acidic residues" evidence="14">
    <location>
        <begin position="59"/>
        <end position="69"/>
    </location>
</feature>
<evidence type="ECO:0000256" key="7">
    <source>
        <dbReference type="ARBA" id="ARBA00022801"/>
    </source>
</evidence>
<dbReference type="PROSITE" id="PS51195">
    <property type="entry name" value="Q_MOTIF"/>
    <property type="match status" value="1"/>
</dbReference>
<evidence type="ECO:0000256" key="11">
    <source>
        <dbReference type="ARBA" id="ARBA00037449"/>
    </source>
</evidence>
<keyword evidence="7 13" id="KW-0378">Hydrolase</keyword>
<dbReference type="AlphaFoldDB" id="A0A0C2X9N9"/>
<dbReference type="SUPFAM" id="SSF52540">
    <property type="entry name" value="P-loop containing nucleoside triphosphate hydrolases"/>
    <property type="match status" value="1"/>
</dbReference>
<evidence type="ECO:0000256" key="2">
    <source>
        <dbReference type="ARBA" id="ARBA00009334"/>
    </source>
</evidence>
<keyword evidence="6 13" id="KW-0547">Nucleotide-binding</keyword>
<dbReference type="GO" id="GO:0003676">
    <property type="term" value="F:nucleic acid binding"/>
    <property type="evidence" value="ECO:0007669"/>
    <property type="project" value="InterPro"/>
</dbReference>
<feature type="domain" description="Helicase ATP-binding" evidence="15">
    <location>
        <begin position="219"/>
        <end position="409"/>
    </location>
</feature>
<keyword evidence="19" id="KW-1185">Reference proteome</keyword>
<dbReference type="InParanoid" id="A0A0C2X9N9"/>
<evidence type="ECO:0000259" key="17">
    <source>
        <dbReference type="PROSITE" id="PS51195"/>
    </source>
</evidence>
<gene>
    <name evidence="18" type="ORF">M378DRAFT_189609</name>
</gene>
<dbReference type="Pfam" id="PF00270">
    <property type="entry name" value="DEAD"/>
    <property type="match status" value="1"/>
</dbReference>
<evidence type="ECO:0000256" key="8">
    <source>
        <dbReference type="ARBA" id="ARBA00022806"/>
    </source>
</evidence>
<keyword evidence="8 13" id="KW-0347">Helicase</keyword>
<evidence type="ECO:0000256" key="12">
    <source>
        <dbReference type="PROSITE-ProRule" id="PRU00552"/>
    </source>
</evidence>
<feature type="region of interest" description="Disordered" evidence="14">
    <location>
        <begin position="1"/>
        <end position="142"/>
    </location>
</feature>
<feature type="short sequence motif" description="Q motif" evidence="12">
    <location>
        <begin position="190"/>
        <end position="216"/>
    </location>
</feature>
<dbReference type="InterPro" id="IPR011545">
    <property type="entry name" value="DEAD/DEAH_box_helicase_dom"/>
</dbReference>
<evidence type="ECO:0000256" key="10">
    <source>
        <dbReference type="ARBA" id="ARBA00023242"/>
    </source>
</evidence>
<dbReference type="HOGENOM" id="CLU_003041_1_5_1"/>
<proteinExistence type="inferred from homology"/>
<dbReference type="SMART" id="SM00490">
    <property type="entry name" value="HELICc"/>
    <property type="match status" value="1"/>
</dbReference>
<dbReference type="InterPro" id="IPR014001">
    <property type="entry name" value="Helicase_ATP-bd"/>
</dbReference>
<dbReference type="InterPro" id="IPR000629">
    <property type="entry name" value="RNA-helicase_DEAD-box_CS"/>
</dbReference>
<dbReference type="CDD" id="cd18787">
    <property type="entry name" value="SF2_C_DEAD"/>
    <property type="match status" value="1"/>
</dbReference>